<keyword evidence="2" id="KW-1185">Reference proteome</keyword>
<gene>
    <name evidence="1" type="ORF">CTRU02_205154</name>
</gene>
<sequence>MAGTYDPMQQAFESAMREFKASLKNESLYRQILETTSIEQVYDATDKIQKEQAKTGHLRHLSKIEIYLNRLREYTGAVDTFVQVKPDILALIWGPIKLILQWANVLKQSFDAIVNTLEEIGYLLPEFTEIKRIFGENVRINELLVLFFKDILDFYLITLQFFGSSRLKFVFEMLWPSRREKIKMVGELIKRHTLLMRSEVRLEEIREAHDARRRELENFRLNESALTDREYASIRANTSPKIYDKDLYRLHGNVCEGTGKWLFRDKTFQNWMDSSISTPKIMWFKGIPGSGKTHLAASVVNYVKSLNHNASKRSATLFAFLSYKESHTTALSIMHSLMFQLTDDSKTLQAALCQSAKENMRSSLDVAVDLLESLLKCAGLVYIVVDGIDEIEDMERFRLLKHLLQLSKNCDECRILLSSRSESDITAILRDNTASIEIHNRNSGSIQAYVKHRIAQWFQEKSFVPEFQAEIEGSLASLAHTAKGMFLYARVIFVIIWEIDSADELRNLLNCPPVSLNDAYERIFSKVNQSTNASLKDKARKILGWVGCAPSPLTRREIEQALLVNPKDTDGDAKVVSVLDVVRVCGPIVEVVDDHVQFVHFTAKEYIFHNQTSGYIALSDATLSLTICCITYLCQGHHDLELLEEDISSNLVSGAYRFHDFASLFWFELLKQFLVLKKAKELPRDLEDGLERLHSERSAWTYETSTENGHHIETMFDFLGPKQTHLQQMLKNVSGFQKTSSNAEYHLGKEARWIHLDPLTISLISVSIYNQLDRLLCPTTQHERSCACSAIQHHYGSRAFKCGFLRCQSRRHGFEARSDRKSHEKHHEQPWKCDVPGCEYSSTGFLTRKWRDCHLQSDHQPEQQAKASVINEPDEDEIQPLLFDLIGTGNVELIRALLPRFGNLPDAVKEELSIQAAALGSSAMLDVIQPNLLKMGYRDGVKYRDFHLKLCTTAIKGKNVDTSKWLIDKMSGMKINKFNVRDLISGTLVAIITSESREMLDLWKATILSICINGFEVRILERLDRKILGDGLVHVASTTCSINLARTLLNAGAEVDWRRSDKYQTPLHCAARKTTEEAAKLMELLLYHGADPATSSKNRKLEDEDGTSQISKWLGVSWDELVEKTKSKRETKGG</sequence>
<evidence type="ECO:0000313" key="2">
    <source>
        <dbReference type="Proteomes" id="UP000805649"/>
    </source>
</evidence>
<dbReference type="Proteomes" id="UP000805649">
    <property type="component" value="Unassembled WGS sequence"/>
</dbReference>
<comment type="caution">
    <text evidence="1">The sequence shown here is derived from an EMBL/GenBank/DDBJ whole genome shotgun (WGS) entry which is preliminary data.</text>
</comment>
<name>A0ACC3Z395_COLTU</name>
<evidence type="ECO:0000313" key="1">
    <source>
        <dbReference type="EMBL" id="KAL0938544.1"/>
    </source>
</evidence>
<accession>A0ACC3Z395</accession>
<organism evidence="1 2">
    <name type="scientific">Colletotrichum truncatum</name>
    <name type="common">Anthracnose fungus</name>
    <name type="synonym">Colletotrichum capsici</name>
    <dbReference type="NCBI Taxonomy" id="5467"/>
    <lineage>
        <taxon>Eukaryota</taxon>
        <taxon>Fungi</taxon>
        <taxon>Dikarya</taxon>
        <taxon>Ascomycota</taxon>
        <taxon>Pezizomycotina</taxon>
        <taxon>Sordariomycetes</taxon>
        <taxon>Hypocreomycetidae</taxon>
        <taxon>Glomerellales</taxon>
        <taxon>Glomerellaceae</taxon>
        <taxon>Colletotrichum</taxon>
        <taxon>Colletotrichum truncatum species complex</taxon>
    </lineage>
</organism>
<reference evidence="1 2" key="1">
    <citation type="journal article" date="2020" name="Phytopathology">
        <title>Genome Sequence Resources of Colletotrichum truncatum, C. plurivorum, C. musicola, and C. sojae: Four Species Pathogenic to Soybean (Glycine max).</title>
        <authorList>
            <person name="Rogerio F."/>
            <person name="Boufleur T.R."/>
            <person name="Ciampi-Guillardi M."/>
            <person name="Sukno S.A."/>
            <person name="Thon M.R."/>
            <person name="Massola Junior N.S."/>
            <person name="Baroncelli R."/>
        </authorList>
    </citation>
    <scope>NUCLEOTIDE SEQUENCE [LARGE SCALE GENOMIC DNA]</scope>
    <source>
        <strain evidence="1 2">CMES1059</strain>
    </source>
</reference>
<protein>
    <submittedName>
        <fullName evidence="1">NACHT domain protein</fullName>
    </submittedName>
</protein>
<proteinExistence type="predicted"/>
<dbReference type="EMBL" id="VUJX02000003">
    <property type="protein sequence ID" value="KAL0938544.1"/>
    <property type="molecule type" value="Genomic_DNA"/>
</dbReference>